<evidence type="ECO:0000256" key="1">
    <source>
        <dbReference type="ARBA" id="ARBA00002910"/>
    </source>
</evidence>
<comment type="subcellular location">
    <subcellularLocation>
        <location evidence="3">Endoplasmic reticulum</location>
    </subcellularLocation>
    <subcellularLocation>
        <location evidence="2">Golgi apparatus</location>
        <location evidence="2">cis-Golgi network</location>
    </subcellularLocation>
</comment>
<dbReference type="GO" id="GO:0030008">
    <property type="term" value="C:TRAPP complex"/>
    <property type="evidence" value="ECO:0007669"/>
    <property type="project" value="InterPro"/>
</dbReference>
<reference evidence="9" key="2">
    <citation type="submission" date="2025-08" db="UniProtKB">
        <authorList>
            <consortium name="Ensembl"/>
        </authorList>
    </citation>
    <scope>IDENTIFICATION</scope>
</reference>
<keyword evidence="8" id="KW-0333">Golgi apparatus</keyword>
<dbReference type="PANTHER" id="PTHR13048">
    <property type="entry name" value="TRAFFICKING PROTEIN PARTICLE COMPLEX SUBUNIT 3"/>
    <property type="match status" value="1"/>
</dbReference>
<keyword evidence="10" id="KW-1185">Reference proteome</keyword>
<evidence type="ECO:0000256" key="6">
    <source>
        <dbReference type="ARBA" id="ARBA00022824"/>
    </source>
</evidence>
<dbReference type="Gene3D" id="3.30.1380.20">
    <property type="entry name" value="Trafficking protein particle complex subunit 3"/>
    <property type="match status" value="1"/>
</dbReference>
<evidence type="ECO:0000256" key="3">
    <source>
        <dbReference type="ARBA" id="ARBA00004240"/>
    </source>
</evidence>
<protein>
    <submittedName>
        <fullName evidence="9">Uncharacterized protein</fullName>
    </submittedName>
</protein>
<dbReference type="SUPFAM" id="SSF111126">
    <property type="entry name" value="Ligand-binding domain in the NO signalling and Golgi transport"/>
    <property type="match status" value="1"/>
</dbReference>
<name>A0A7N4NQI8_SARHA</name>
<evidence type="ECO:0000256" key="7">
    <source>
        <dbReference type="ARBA" id="ARBA00022892"/>
    </source>
</evidence>
<dbReference type="Ensembl" id="ENSSHAT00000052430.1">
    <property type="protein sequence ID" value="ENSSHAP00000026548.1"/>
    <property type="gene ID" value="ENSSHAG00000022704.1"/>
</dbReference>
<dbReference type="InterPro" id="IPR024096">
    <property type="entry name" value="NO_sig/Golgi_transp_ligand-bd"/>
</dbReference>
<evidence type="ECO:0000256" key="8">
    <source>
        <dbReference type="ARBA" id="ARBA00023034"/>
    </source>
</evidence>
<dbReference type="InterPro" id="IPR007194">
    <property type="entry name" value="TRAPP_component"/>
</dbReference>
<dbReference type="InParanoid" id="A0A7N4NQI8"/>
<evidence type="ECO:0000313" key="9">
    <source>
        <dbReference type="Ensembl" id="ENSSHAP00000026548.1"/>
    </source>
</evidence>
<reference evidence="9" key="3">
    <citation type="submission" date="2025-09" db="UniProtKB">
        <authorList>
            <consortium name="Ensembl"/>
        </authorList>
    </citation>
    <scope>IDENTIFICATION</scope>
</reference>
<dbReference type="Proteomes" id="UP000007648">
    <property type="component" value="Unassembled WGS sequence"/>
</dbReference>
<dbReference type="GO" id="GO:0048193">
    <property type="term" value="P:Golgi vesicle transport"/>
    <property type="evidence" value="ECO:0007669"/>
    <property type="project" value="InterPro"/>
</dbReference>
<keyword evidence="5" id="KW-0813">Transport</keyword>
<dbReference type="GO" id="GO:0005783">
    <property type="term" value="C:endoplasmic reticulum"/>
    <property type="evidence" value="ECO:0007669"/>
    <property type="project" value="UniProtKB-SubCell"/>
</dbReference>
<proteinExistence type="inferred from homology"/>
<reference evidence="9 10" key="1">
    <citation type="journal article" date="2011" name="Proc. Natl. Acad. Sci. U.S.A.">
        <title>Genetic diversity and population structure of the endangered marsupial Sarcophilus harrisii (Tasmanian devil).</title>
        <authorList>
            <person name="Miller W."/>
            <person name="Hayes V.M."/>
            <person name="Ratan A."/>
            <person name="Petersen D.C."/>
            <person name="Wittekindt N.E."/>
            <person name="Miller J."/>
            <person name="Walenz B."/>
            <person name="Knight J."/>
            <person name="Qi J."/>
            <person name="Zhao F."/>
            <person name="Wang Q."/>
            <person name="Bedoya-Reina O.C."/>
            <person name="Katiyar N."/>
            <person name="Tomsho L.P."/>
            <person name="Kasson L.M."/>
            <person name="Hardie R.A."/>
            <person name="Woodbridge P."/>
            <person name="Tindall E.A."/>
            <person name="Bertelsen M.F."/>
            <person name="Dixon D."/>
            <person name="Pyecroft S."/>
            <person name="Helgen K.M."/>
            <person name="Lesk A.M."/>
            <person name="Pringle T.H."/>
            <person name="Patterson N."/>
            <person name="Zhang Y."/>
            <person name="Kreiss A."/>
            <person name="Woods G.M."/>
            <person name="Jones M.E."/>
            <person name="Schuster S.C."/>
        </authorList>
    </citation>
    <scope>NUCLEOTIDE SEQUENCE [LARGE SCALE GENOMIC DNA]</scope>
</reference>
<dbReference type="AlphaFoldDB" id="A0A7N4NQI8"/>
<dbReference type="Pfam" id="PF04051">
    <property type="entry name" value="TRAPP"/>
    <property type="match status" value="1"/>
</dbReference>
<accession>A0A7N4NQI8</accession>
<keyword evidence="6" id="KW-0256">Endoplasmic reticulum</keyword>
<evidence type="ECO:0000256" key="5">
    <source>
        <dbReference type="ARBA" id="ARBA00022448"/>
    </source>
</evidence>
<evidence type="ECO:0000313" key="10">
    <source>
        <dbReference type="Proteomes" id="UP000007648"/>
    </source>
</evidence>
<evidence type="ECO:0000256" key="4">
    <source>
        <dbReference type="ARBA" id="ARBA00006218"/>
    </source>
</evidence>
<keyword evidence="7" id="KW-0931">ER-Golgi transport</keyword>
<dbReference type="GO" id="GO:0005794">
    <property type="term" value="C:Golgi apparatus"/>
    <property type="evidence" value="ECO:0007669"/>
    <property type="project" value="UniProtKB-SubCell"/>
</dbReference>
<comment type="similarity">
    <text evidence="4">Belongs to the TRAPP small subunits family. BET3 subfamily.</text>
</comment>
<dbReference type="GeneTree" id="ENSGT00390000003880"/>
<dbReference type="InterPro" id="IPR016721">
    <property type="entry name" value="Bet3"/>
</dbReference>
<organism evidence="9 10">
    <name type="scientific">Sarcophilus harrisii</name>
    <name type="common">Tasmanian devil</name>
    <name type="synonym">Sarcophilus laniarius</name>
    <dbReference type="NCBI Taxonomy" id="9305"/>
    <lineage>
        <taxon>Eukaryota</taxon>
        <taxon>Metazoa</taxon>
        <taxon>Chordata</taxon>
        <taxon>Craniata</taxon>
        <taxon>Vertebrata</taxon>
        <taxon>Euteleostomi</taxon>
        <taxon>Mammalia</taxon>
        <taxon>Metatheria</taxon>
        <taxon>Dasyuromorphia</taxon>
        <taxon>Dasyuridae</taxon>
        <taxon>Sarcophilus</taxon>
    </lineage>
</organism>
<sequence>MQGTENKKMSFQLFTLIHKALVTQLCKEYKKRLRWKQTTEKKGRGYNSDVRFKILGIGQILIGTMTLENSDVIANVASKMCLGITNCSLASDEFSLILENNPLVKCVGLLDNNASLIYSNLLCGMLRGILKMVQMAVEG</sequence>
<evidence type="ECO:0000256" key="2">
    <source>
        <dbReference type="ARBA" id="ARBA00004222"/>
    </source>
</evidence>
<comment type="function">
    <text evidence="1">May play a role in vesicular transport from endoplasmic reticulum to Golgi.</text>
</comment>